<proteinExistence type="predicted"/>
<organism evidence="3 4">
    <name type="scientific">Geodia barretti</name>
    <name type="common">Barrett's horny sponge</name>
    <dbReference type="NCBI Taxonomy" id="519541"/>
    <lineage>
        <taxon>Eukaryota</taxon>
        <taxon>Metazoa</taxon>
        <taxon>Porifera</taxon>
        <taxon>Demospongiae</taxon>
        <taxon>Heteroscleromorpha</taxon>
        <taxon>Tetractinellida</taxon>
        <taxon>Astrophorina</taxon>
        <taxon>Geodiidae</taxon>
        <taxon>Geodia</taxon>
    </lineage>
</organism>
<dbReference type="InterPro" id="IPR003961">
    <property type="entry name" value="FN3_dom"/>
</dbReference>
<evidence type="ECO:0000313" key="3">
    <source>
        <dbReference type="EMBL" id="CAI8054853.1"/>
    </source>
</evidence>
<keyword evidence="1" id="KW-1133">Transmembrane helix</keyword>
<feature type="non-terminal residue" evidence="3">
    <location>
        <position position="1"/>
    </location>
</feature>
<dbReference type="InterPro" id="IPR013783">
    <property type="entry name" value="Ig-like_fold"/>
</dbReference>
<dbReference type="Proteomes" id="UP001174909">
    <property type="component" value="Unassembled WGS sequence"/>
</dbReference>
<sequence>MEFTITGLKPSTEYEIKVAAFTVAVGPFTNESLLQAPQTHPTNYHVVTTTEASPPTTADTREGGSNVGGVVAGVIVSVLFLIGATLGIIAAIW</sequence>
<evidence type="ECO:0000313" key="4">
    <source>
        <dbReference type="Proteomes" id="UP001174909"/>
    </source>
</evidence>
<evidence type="ECO:0000256" key="1">
    <source>
        <dbReference type="SAM" id="Phobius"/>
    </source>
</evidence>
<keyword evidence="4" id="KW-1185">Reference proteome</keyword>
<keyword evidence="1" id="KW-0812">Transmembrane</keyword>
<gene>
    <name evidence="3" type="ORF">GBAR_LOCUS29930</name>
</gene>
<dbReference type="PROSITE" id="PS50853">
    <property type="entry name" value="FN3"/>
    <property type="match status" value="1"/>
</dbReference>
<protein>
    <recommendedName>
        <fullName evidence="2">Fibronectin type-III domain-containing protein</fullName>
    </recommendedName>
</protein>
<feature type="domain" description="Fibronectin type-III" evidence="2">
    <location>
        <begin position="1"/>
        <end position="39"/>
    </location>
</feature>
<feature type="transmembrane region" description="Helical" evidence="1">
    <location>
        <begin position="70"/>
        <end position="92"/>
    </location>
</feature>
<dbReference type="CDD" id="cd00063">
    <property type="entry name" value="FN3"/>
    <property type="match status" value="1"/>
</dbReference>
<name>A0AA35TUT6_GEOBA</name>
<dbReference type="Gene3D" id="2.60.40.10">
    <property type="entry name" value="Immunoglobulins"/>
    <property type="match status" value="1"/>
</dbReference>
<dbReference type="InterPro" id="IPR036116">
    <property type="entry name" value="FN3_sf"/>
</dbReference>
<comment type="caution">
    <text evidence="3">The sequence shown here is derived from an EMBL/GenBank/DDBJ whole genome shotgun (WGS) entry which is preliminary data.</text>
</comment>
<dbReference type="EMBL" id="CASHTH010004212">
    <property type="protein sequence ID" value="CAI8054853.1"/>
    <property type="molecule type" value="Genomic_DNA"/>
</dbReference>
<dbReference type="SUPFAM" id="SSF49265">
    <property type="entry name" value="Fibronectin type III"/>
    <property type="match status" value="1"/>
</dbReference>
<accession>A0AA35TUT6</accession>
<keyword evidence="1" id="KW-0472">Membrane</keyword>
<evidence type="ECO:0000259" key="2">
    <source>
        <dbReference type="PROSITE" id="PS50853"/>
    </source>
</evidence>
<dbReference type="AlphaFoldDB" id="A0AA35TUT6"/>
<reference evidence="3" key="1">
    <citation type="submission" date="2023-03" db="EMBL/GenBank/DDBJ databases">
        <authorList>
            <person name="Steffen K."/>
            <person name="Cardenas P."/>
        </authorList>
    </citation>
    <scope>NUCLEOTIDE SEQUENCE</scope>
</reference>